<dbReference type="Proteomes" id="UP000002730">
    <property type="component" value="Chromosome"/>
</dbReference>
<dbReference type="Gene3D" id="3.30.70.660">
    <property type="entry name" value="Pseudouridine synthase I, catalytic domain, C-terminal subdomain"/>
    <property type="match status" value="1"/>
</dbReference>
<dbReference type="STRING" id="573061.Clocel_0674"/>
<comment type="subunit">
    <text evidence="4">Homodimer.</text>
</comment>
<comment type="catalytic activity">
    <reaction evidence="4 7">
        <text>uridine(38/39/40) in tRNA = pseudouridine(38/39/40) in tRNA</text>
        <dbReference type="Rhea" id="RHEA:22376"/>
        <dbReference type="Rhea" id="RHEA-COMP:10085"/>
        <dbReference type="Rhea" id="RHEA-COMP:10087"/>
        <dbReference type="ChEBI" id="CHEBI:65314"/>
        <dbReference type="ChEBI" id="CHEBI:65315"/>
        <dbReference type="EC" id="5.4.99.12"/>
    </reaction>
</comment>
<dbReference type="Pfam" id="PF01416">
    <property type="entry name" value="PseudoU_synth_1"/>
    <property type="match status" value="2"/>
</dbReference>
<evidence type="ECO:0000313" key="9">
    <source>
        <dbReference type="EMBL" id="ADL50445.1"/>
    </source>
</evidence>
<keyword evidence="2 4" id="KW-0819">tRNA processing</keyword>
<evidence type="ECO:0000256" key="2">
    <source>
        <dbReference type="ARBA" id="ARBA00022694"/>
    </source>
</evidence>
<evidence type="ECO:0000259" key="8">
    <source>
        <dbReference type="Pfam" id="PF01416"/>
    </source>
</evidence>
<evidence type="ECO:0000256" key="3">
    <source>
        <dbReference type="ARBA" id="ARBA00023235"/>
    </source>
</evidence>
<comment type="caution">
    <text evidence="4">Lacks conserved residue(s) required for the propagation of feature annotation.</text>
</comment>
<proteinExistence type="inferred from homology"/>
<dbReference type="EC" id="5.4.99.12" evidence="4"/>
<feature type="active site" description="Nucleophile" evidence="4 5">
    <location>
        <position position="53"/>
    </location>
</feature>
<reference evidence="9 10" key="1">
    <citation type="submission" date="2010-08" db="EMBL/GenBank/DDBJ databases">
        <title>Complete sequence of Clostridium cellulovorans 743B.</title>
        <authorList>
            <consortium name="US DOE Joint Genome Institute"/>
            <person name="Lucas S."/>
            <person name="Copeland A."/>
            <person name="Lapidus A."/>
            <person name="Cheng J.-F."/>
            <person name="Bruce D."/>
            <person name="Goodwin L."/>
            <person name="Pitluck S."/>
            <person name="Chertkov O."/>
            <person name="Detter J.C."/>
            <person name="Han C."/>
            <person name="Tapia R."/>
            <person name="Land M."/>
            <person name="Hauser L."/>
            <person name="Chang Y.-J."/>
            <person name="Jeffries C."/>
            <person name="Kyrpides N."/>
            <person name="Ivanova N."/>
            <person name="Mikhailova N."/>
            <person name="Hemme C.L."/>
            <person name="Woyke T."/>
        </authorList>
    </citation>
    <scope>NUCLEOTIDE SEQUENCE [LARGE SCALE GENOMIC DNA]</scope>
    <source>
        <strain evidence="10">ATCC 35296 / DSM 3052 / OCM 3 / 743B</strain>
    </source>
</reference>
<evidence type="ECO:0000256" key="7">
    <source>
        <dbReference type="RuleBase" id="RU003792"/>
    </source>
</evidence>
<dbReference type="FunFam" id="3.30.70.580:FF:000001">
    <property type="entry name" value="tRNA pseudouridine synthase A"/>
    <property type="match status" value="1"/>
</dbReference>
<dbReference type="InterPro" id="IPR020103">
    <property type="entry name" value="PsdUridine_synth_cat_dom_sf"/>
</dbReference>
<dbReference type="GO" id="GO:0031119">
    <property type="term" value="P:tRNA pseudouridine synthesis"/>
    <property type="evidence" value="ECO:0007669"/>
    <property type="project" value="UniProtKB-UniRule"/>
</dbReference>
<accession>D9SRS8</accession>
<organism evidence="9 10">
    <name type="scientific">Clostridium cellulovorans (strain ATCC 35296 / DSM 3052 / OCM 3 / 743B)</name>
    <dbReference type="NCBI Taxonomy" id="573061"/>
    <lineage>
        <taxon>Bacteria</taxon>
        <taxon>Bacillati</taxon>
        <taxon>Bacillota</taxon>
        <taxon>Clostridia</taxon>
        <taxon>Eubacteriales</taxon>
        <taxon>Clostridiaceae</taxon>
        <taxon>Clostridium</taxon>
    </lineage>
</organism>
<dbReference type="InterPro" id="IPR020095">
    <property type="entry name" value="PsdUridine_synth_TruA_C"/>
</dbReference>
<dbReference type="InterPro" id="IPR001406">
    <property type="entry name" value="PsdUridine_synth_TruA"/>
</dbReference>
<comment type="similarity">
    <text evidence="1 4 7">Belongs to the tRNA pseudouridine synthase TruA family.</text>
</comment>
<dbReference type="PANTHER" id="PTHR11142">
    <property type="entry name" value="PSEUDOURIDYLATE SYNTHASE"/>
    <property type="match status" value="1"/>
</dbReference>
<dbReference type="InterPro" id="IPR020094">
    <property type="entry name" value="TruA/RsuA/RluB/E/F_N"/>
</dbReference>
<name>D9SRS8_CLOC7</name>
<dbReference type="InterPro" id="IPR020097">
    <property type="entry name" value="PsdUridine_synth_TruA_a/b_dom"/>
</dbReference>
<dbReference type="SUPFAM" id="SSF55120">
    <property type="entry name" value="Pseudouridine synthase"/>
    <property type="match status" value="1"/>
</dbReference>
<comment type="function">
    <text evidence="4">Formation of pseudouridine at positions 38, 39 and 40 in the anticodon stem and loop of transfer RNAs.</text>
</comment>
<dbReference type="EMBL" id="CP002160">
    <property type="protein sequence ID" value="ADL50445.1"/>
    <property type="molecule type" value="Genomic_DNA"/>
</dbReference>
<feature type="domain" description="Pseudouridine synthase I TruA alpha/beta" evidence="8">
    <location>
        <begin position="8"/>
        <end position="105"/>
    </location>
</feature>
<dbReference type="OrthoDB" id="9811823at2"/>
<dbReference type="HOGENOM" id="CLU_014673_0_1_9"/>
<sequence>MNNYKLTIQYDGKNYRGWQKLSDSDKTIQSKLEKVLSTLVDEEVNVIGSGRTDAGVHARKQIANFHTEKDLKWKDVLKHCYTYLPEDIVVKSCDKVDEKFHARYNAKKKIYTYRICNSAFGDAFERKYSYLVDKKLNIDKMLAASKYFIGIHDFKSFTSMKSKKKSTVREIYDISINCIGDMVEITYIGEGFLHNMIRILTGTLIEVGLGKMKIDEIPTIMDGLERSDAGFTAPAHGLFLVDVIY</sequence>
<feature type="domain" description="Pseudouridine synthase I TruA alpha/beta" evidence="8">
    <location>
        <begin position="144"/>
        <end position="245"/>
    </location>
</feature>
<dbReference type="CDD" id="cd02570">
    <property type="entry name" value="PseudoU_synth_EcTruA"/>
    <property type="match status" value="1"/>
</dbReference>
<dbReference type="AlphaFoldDB" id="D9SRS8"/>
<dbReference type="Gene3D" id="3.30.70.580">
    <property type="entry name" value="Pseudouridine synthase I, catalytic domain, N-terminal subdomain"/>
    <property type="match status" value="1"/>
</dbReference>
<evidence type="ECO:0000256" key="6">
    <source>
        <dbReference type="PIRSR" id="PIRSR001430-2"/>
    </source>
</evidence>
<dbReference type="RefSeq" id="WP_010074774.1">
    <property type="nucleotide sequence ID" value="NC_014393.1"/>
</dbReference>
<dbReference type="eggNOG" id="COG0101">
    <property type="taxonomic scope" value="Bacteria"/>
</dbReference>
<feature type="binding site" evidence="4 6">
    <location>
        <position position="111"/>
    </location>
    <ligand>
        <name>substrate</name>
    </ligand>
</feature>
<dbReference type="PIRSF" id="PIRSF001430">
    <property type="entry name" value="tRNA_psdUrid_synth"/>
    <property type="match status" value="1"/>
</dbReference>
<dbReference type="GO" id="GO:0160147">
    <property type="term" value="F:tRNA pseudouridine(38-40) synthase activity"/>
    <property type="evidence" value="ECO:0007669"/>
    <property type="project" value="UniProtKB-EC"/>
</dbReference>
<gene>
    <name evidence="4" type="primary">truA</name>
    <name evidence="9" type="ordered locus">Clocel_0674</name>
</gene>
<dbReference type="KEGG" id="ccb:Clocel_0674"/>
<keyword evidence="10" id="KW-1185">Reference proteome</keyword>
<evidence type="ECO:0000256" key="1">
    <source>
        <dbReference type="ARBA" id="ARBA00009375"/>
    </source>
</evidence>
<protein>
    <recommendedName>
        <fullName evidence="4">tRNA pseudouridine synthase A</fullName>
        <ecNumber evidence="4">5.4.99.12</ecNumber>
    </recommendedName>
    <alternativeName>
        <fullName evidence="4">tRNA pseudouridine(38-40) synthase</fullName>
    </alternativeName>
    <alternativeName>
        <fullName evidence="4">tRNA pseudouridylate synthase I</fullName>
    </alternativeName>
    <alternativeName>
        <fullName evidence="4">tRNA-uridine isomerase I</fullName>
    </alternativeName>
</protein>
<keyword evidence="3 4" id="KW-0413">Isomerase</keyword>
<dbReference type="NCBIfam" id="TIGR00071">
    <property type="entry name" value="hisT_truA"/>
    <property type="match status" value="1"/>
</dbReference>
<dbReference type="PANTHER" id="PTHR11142:SF22">
    <property type="entry name" value="TRNA PSEUDOURIDINE SYNTHASE A 2"/>
    <property type="match status" value="1"/>
</dbReference>
<evidence type="ECO:0000256" key="5">
    <source>
        <dbReference type="PIRSR" id="PIRSR001430-1"/>
    </source>
</evidence>
<dbReference type="HAMAP" id="MF_00171">
    <property type="entry name" value="TruA"/>
    <property type="match status" value="1"/>
</dbReference>
<dbReference type="GO" id="GO:0003723">
    <property type="term" value="F:RNA binding"/>
    <property type="evidence" value="ECO:0007669"/>
    <property type="project" value="InterPro"/>
</dbReference>
<evidence type="ECO:0000313" key="10">
    <source>
        <dbReference type="Proteomes" id="UP000002730"/>
    </source>
</evidence>
<evidence type="ECO:0000256" key="4">
    <source>
        <dbReference type="HAMAP-Rule" id="MF_00171"/>
    </source>
</evidence>